<dbReference type="InterPro" id="IPR012902">
    <property type="entry name" value="N_methyl_site"/>
</dbReference>
<accession>A0A840RMN8</accession>
<proteinExistence type="predicted"/>
<dbReference type="Pfam" id="PF07963">
    <property type="entry name" value="N_methyl"/>
    <property type="match status" value="1"/>
</dbReference>
<gene>
    <name evidence="2" type="ORF">HNR39_001394</name>
</gene>
<keyword evidence="1" id="KW-0472">Membrane</keyword>
<evidence type="ECO:0000313" key="3">
    <source>
        <dbReference type="Proteomes" id="UP000571084"/>
    </source>
</evidence>
<reference evidence="2 3" key="1">
    <citation type="submission" date="2020-08" db="EMBL/GenBank/DDBJ databases">
        <title>Genomic Encyclopedia of Type Strains, Phase IV (KMG-IV): sequencing the most valuable type-strain genomes for metagenomic binning, comparative biology and taxonomic classification.</title>
        <authorList>
            <person name="Goeker M."/>
        </authorList>
    </citation>
    <scope>NUCLEOTIDE SEQUENCE [LARGE SCALE GENOMIC DNA]</scope>
    <source>
        <strain evidence="2 3">DSM 23240</strain>
    </source>
</reference>
<evidence type="ECO:0000256" key="1">
    <source>
        <dbReference type="SAM" id="Phobius"/>
    </source>
</evidence>
<dbReference type="Proteomes" id="UP000571084">
    <property type="component" value="Unassembled WGS sequence"/>
</dbReference>
<dbReference type="EMBL" id="JACHHQ010000002">
    <property type="protein sequence ID" value="MBB5199567.1"/>
    <property type="molecule type" value="Genomic_DNA"/>
</dbReference>
<name>A0A840RMN8_9BURK</name>
<protein>
    <submittedName>
        <fullName evidence="2">Type IV pilus assembly protein PilV</fullName>
    </submittedName>
</protein>
<keyword evidence="1" id="KW-0812">Transmembrane</keyword>
<keyword evidence="1" id="KW-1133">Transmembrane helix</keyword>
<dbReference type="AlphaFoldDB" id="A0A840RMN8"/>
<comment type="caution">
    <text evidence="2">The sequence shown here is derived from an EMBL/GenBank/DDBJ whole genome shotgun (WGS) entry which is preliminary data.</text>
</comment>
<sequence>MKAPGKIFGKQPGFSMIEVLVTLVILMLGLLGLVGMMLASQRTEMESYQRAQALILLQDMVGRINTNRTAALCYAITTDTVNGAPYLGVGSNVAPACSLGTVQAYTLANNDLSAWSNLLIGTSEKIGVTSLGAMVGARGCVSLDTATGQYLVVSVAWQGKGATAAPRSGLGCGKGLYGQESQRRVVSAPVQIANLN</sequence>
<organism evidence="2 3">
    <name type="scientific">Glaciimonas immobilis</name>
    <dbReference type="NCBI Taxonomy" id="728004"/>
    <lineage>
        <taxon>Bacteria</taxon>
        <taxon>Pseudomonadati</taxon>
        <taxon>Pseudomonadota</taxon>
        <taxon>Betaproteobacteria</taxon>
        <taxon>Burkholderiales</taxon>
        <taxon>Oxalobacteraceae</taxon>
        <taxon>Glaciimonas</taxon>
    </lineage>
</organism>
<dbReference type="RefSeq" id="WP_168054768.1">
    <property type="nucleotide sequence ID" value="NZ_JAAOZT010000006.1"/>
</dbReference>
<dbReference type="InterPro" id="IPR013362">
    <property type="entry name" value="Pilus_4_PilV"/>
</dbReference>
<feature type="transmembrane region" description="Helical" evidence="1">
    <location>
        <begin position="20"/>
        <end position="40"/>
    </location>
</feature>
<dbReference type="NCBIfam" id="TIGR02523">
    <property type="entry name" value="type_IV_pilV"/>
    <property type="match status" value="1"/>
</dbReference>
<keyword evidence="3" id="KW-1185">Reference proteome</keyword>
<evidence type="ECO:0000313" key="2">
    <source>
        <dbReference type="EMBL" id="MBB5199567.1"/>
    </source>
</evidence>